<reference evidence="1 2" key="1">
    <citation type="submission" date="2022-09" db="EMBL/GenBank/DDBJ databases">
        <authorList>
            <person name="Palmer J.M."/>
        </authorList>
    </citation>
    <scope>NUCLEOTIDE SEQUENCE [LARGE SCALE GENOMIC DNA]</scope>
    <source>
        <strain evidence="1 2">DSM 7382</strain>
    </source>
</reference>
<organism evidence="1 2">
    <name type="scientific">Cerrena zonata</name>
    <dbReference type="NCBI Taxonomy" id="2478898"/>
    <lineage>
        <taxon>Eukaryota</taxon>
        <taxon>Fungi</taxon>
        <taxon>Dikarya</taxon>
        <taxon>Basidiomycota</taxon>
        <taxon>Agaricomycotina</taxon>
        <taxon>Agaricomycetes</taxon>
        <taxon>Polyporales</taxon>
        <taxon>Cerrenaceae</taxon>
        <taxon>Cerrena</taxon>
    </lineage>
</organism>
<evidence type="ECO:0000313" key="2">
    <source>
        <dbReference type="Proteomes" id="UP001385951"/>
    </source>
</evidence>
<accession>A0AAW0FJM5</accession>
<dbReference type="Proteomes" id="UP001385951">
    <property type="component" value="Unassembled WGS sequence"/>
</dbReference>
<dbReference type="EMBL" id="JASBNA010000045">
    <property type="protein sequence ID" value="KAK7680951.1"/>
    <property type="molecule type" value="Genomic_DNA"/>
</dbReference>
<proteinExistence type="predicted"/>
<protein>
    <submittedName>
        <fullName evidence="1">Uncharacterized protein</fullName>
    </submittedName>
</protein>
<gene>
    <name evidence="1" type="ORF">QCA50_016004</name>
</gene>
<evidence type="ECO:0000313" key="1">
    <source>
        <dbReference type="EMBL" id="KAK7680951.1"/>
    </source>
</evidence>
<comment type="caution">
    <text evidence="1">The sequence shown here is derived from an EMBL/GenBank/DDBJ whole genome shotgun (WGS) entry which is preliminary data.</text>
</comment>
<keyword evidence="2" id="KW-1185">Reference proteome</keyword>
<dbReference type="AlphaFoldDB" id="A0AAW0FJM5"/>
<name>A0AAW0FJM5_9APHY</name>
<sequence>MALRNYLYAKHAGDAYTATLINKSTSAESSATPITKFPRKHHPRIHNHKHKAIIKNALVNSAGKSDAEACGSGREVVMEDGSKKCNNCVDCPKKVGSPEDQITREDNSVPKVGVEVSLSAEENTPSIGDVQKNVQHLYLNDDVANEKLPKEIDFTNYICLS</sequence>